<name>A0ABX0LJY9_9BURK</name>
<comment type="caution">
    <text evidence="2">The sequence shown here is derived from an EMBL/GenBank/DDBJ whole genome shotgun (WGS) entry which is preliminary data.</text>
</comment>
<evidence type="ECO:0000313" key="3">
    <source>
        <dbReference type="Proteomes" id="UP000785613"/>
    </source>
</evidence>
<proteinExistence type="predicted"/>
<protein>
    <recommendedName>
        <fullName evidence="1">ChrR-like cupin domain-containing protein</fullName>
    </recommendedName>
</protein>
<keyword evidence="3" id="KW-1185">Reference proteome</keyword>
<dbReference type="Pfam" id="PF12973">
    <property type="entry name" value="Cupin_7"/>
    <property type="match status" value="1"/>
</dbReference>
<dbReference type="EMBL" id="VUYU01000003">
    <property type="protein sequence ID" value="NHZ32988.1"/>
    <property type="molecule type" value="Genomic_DNA"/>
</dbReference>
<accession>A0ABX0LJY9</accession>
<sequence length="108" mass="11772">MMLARQEARDWCDSGIAGVQICSTWTGNDGDGGYLARFQAGARFPKHAHHGWEQILVVAGAIRFNDVELRAGDVLQVQGSDEHEACALEETLLFVAHHGGIDMLEQAP</sequence>
<dbReference type="RefSeq" id="WP_167222268.1">
    <property type="nucleotide sequence ID" value="NZ_VUYU01000003.1"/>
</dbReference>
<dbReference type="Proteomes" id="UP000785613">
    <property type="component" value="Unassembled WGS sequence"/>
</dbReference>
<feature type="domain" description="ChrR-like cupin" evidence="1">
    <location>
        <begin position="3"/>
        <end position="98"/>
    </location>
</feature>
<gene>
    <name evidence="2" type="ORF">F0185_05220</name>
</gene>
<evidence type="ECO:0000313" key="2">
    <source>
        <dbReference type="EMBL" id="NHZ32988.1"/>
    </source>
</evidence>
<dbReference type="Gene3D" id="2.60.120.10">
    <property type="entry name" value="Jelly Rolls"/>
    <property type="match status" value="1"/>
</dbReference>
<dbReference type="InterPro" id="IPR014710">
    <property type="entry name" value="RmlC-like_jellyroll"/>
</dbReference>
<evidence type="ECO:0000259" key="1">
    <source>
        <dbReference type="Pfam" id="PF12973"/>
    </source>
</evidence>
<reference evidence="2 3" key="1">
    <citation type="submission" date="2019-09" db="EMBL/GenBank/DDBJ databases">
        <title>Taxonomy of Antarctic Massilia spp.: description of Massilia rubra sp. nov., Massilia aquatica sp. nov., Massilia mucilaginosa sp. nov., Massilia frigida sp. nov. isolated from streams, lakes and regoliths.</title>
        <authorList>
            <person name="Holochova P."/>
            <person name="Sedlacek I."/>
            <person name="Kralova S."/>
            <person name="Maslanova I."/>
            <person name="Busse H.-J."/>
            <person name="Stankova E."/>
            <person name="Vrbovska V."/>
            <person name="Kovarovic V."/>
            <person name="Bartak M."/>
            <person name="Svec P."/>
            <person name="Pantucek R."/>
        </authorList>
    </citation>
    <scope>NUCLEOTIDE SEQUENCE [LARGE SCALE GENOMIC DNA]</scope>
    <source>
        <strain evidence="2 3">CCM 8692</strain>
    </source>
</reference>
<organism evidence="2 3">
    <name type="scientific">Massilia rubra</name>
    <dbReference type="NCBI Taxonomy" id="2607910"/>
    <lineage>
        <taxon>Bacteria</taxon>
        <taxon>Pseudomonadati</taxon>
        <taxon>Pseudomonadota</taxon>
        <taxon>Betaproteobacteria</taxon>
        <taxon>Burkholderiales</taxon>
        <taxon>Oxalobacteraceae</taxon>
        <taxon>Telluria group</taxon>
        <taxon>Massilia</taxon>
    </lineage>
</organism>
<dbReference type="InterPro" id="IPR011051">
    <property type="entry name" value="RmlC_Cupin_sf"/>
</dbReference>
<dbReference type="SUPFAM" id="SSF51182">
    <property type="entry name" value="RmlC-like cupins"/>
    <property type="match status" value="1"/>
</dbReference>
<dbReference type="InterPro" id="IPR025979">
    <property type="entry name" value="ChrR-like_cupin_dom"/>
</dbReference>